<organism evidence="3 4">
    <name type="scientific">Branchiostoma lanceolatum</name>
    <name type="common">Common lancelet</name>
    <name type="synonym">Amphioxus lanceolatum</name>
    <dbReference type="NCBI Taxonomy" id="7740"/>
    <lineage>
        <taxon>Eukaryota</taxon>
        <taxon>Metazoa</taxon>
        <taxon>Chordata</taxon>
        <taxon>Cephalochordata</taxon>
        <taxon>Leptocardii</taxon>
        <taxon>Amphioxiformes</taxon>
        <taxon>Branchiostomatidae</taxon>
        <taxon>Branchiostoma</taxon>
    </lineage>
</organism>
<evidence type="ECO:0000313" key="4">
    <source>
        <dbReference type="Proteomes" id="UP000838412"/>
    </source>
</evidence>
<sequence>MDNNLFFAIKVYFGEPRLREPEITDEPGSLYNYVMSVTLTLTLALLLGLLVHVTVRRLTWCPPLKFTREQGQLHGRAHAFLKRPLGSPGSPPKPQPELHAVLPSGQRRNHHGNGSGRDCAQEAGRGPAAFRRKETFLEDHR</sequence>
<name>A0A8K0ENJ0_BRALA</name>
<keyword evidence="2" id="KW-1133">Transmembrane helix</keyword>
<reference evidence="3" key="1">
    <citation type="submission" date="2022-01" db="EMBL/GenBank/DDBJ databases">
        <authorList>
            <person name="Braso-Vives M."/>
        </authorList>
    </citation>
    <scope>NUCLEOTIDE SEQUENCE</scope>
</reference>
<keyword evidence="2" id="KW-0472">Membrane</keyword>
<keyword evidence="4" id="KW-1185">Reference proteome</keyword>
<feature type="region of interest" description="Disordered" evidence="1">
    <location>
        <begin position="77"/>
        <end position="141"/>
    </location>
</feature>
<proteinExistence type="predicted"/>
<dbReference type="EMBL" id="OV696688">
    <property type="protein sequence ID" value="CAH1258542.1"/>
    <property type="molecule type" value="Genomic_DNA"/>
</dbReference>
<dbReference type="AlphaFoldDB" id="A0A8K0ENJ0"/>
<keyword evidence="2" id="KW-0812">Transmembrane</keyword>
<feature type="compositionally biased region" description="Basic and acidic residues" evidence="1">
    <location>
        <begin position="131"/>
        <end position="141"/>
    </location>
</feature>
<evidence type="ECO:0000256" key="2">
    <source>
        <dbReference type="SAM" id="Phobius"/>
    </source>
</evidence>
<protein>
    <submittedName>
        <fullName evidence="3">Hypp2029 protein</fullName>
    </submittedName>
</protein>
<evidence type="ECO:0000256" key="1">
    <source>
        <dbReference type="SAM" id="MobiDB-lite"/>
    </source>
</evidence>
<dbReference type="Proteomes" id="UP000838412">
    <property type="component" value="Chromosome 3"/>
</dbReference>
<feature type="transmembrane region" description="Helical" evidence="2">
    <location>
        <begin position="30"/>
        <end position="55"/>
    </location>
</feature>
<accession>A0A8K0ENJ0</accession>
<gene>
    <name evidence="3" type="primary">Hypp2029</name>
    <name evidence="3" type="ORF">BLAG_LOCUS16074</name>
</gene>
<evidence type="ECO:0000313" key="3">
    <source>
        <dbReference type="EMBL" id="CAH1258542.1"/>
    </source>
</evidence>